<dbReference type="RefSeq" id="WP_378100448.1">
    <property type="nucleotide sequence ID" value="NZ_JBHSEP010000020.1"/>
</dbReference>
<protein>
    <submittedName>
        <fullName evidence="5">ABC transporter substrate-binding protein</fullName>
    </submittedName>
</protein>
<keyword evidence="6" id="KW-1185">Reference proteome</keyword>
<proteinExistence type="inferred from homology"/>
<dbReference type="InterPro" id="IPR006059">
    <property type="entry name" value="SBP"/>
</dbReference>
<reference evidence="6" key="1">
    <citation type="journal article" date="2019" name="Int. J. Syst. Evol. Microbiol.">
        <title>The Global Catalogue of Microorganisms (GCM) 10K type strain sequencing project: providing services to taxonomists for standard genome sequencing and annotation.</title>
        <authorList>
            <consortium name="The Broad Institute Genomics Platform"/>
            <consortium name="The Broad Institute Genome Sequencing Center for Infectious Disease"/>
            <person name="Wu L."/>
            <person name="Ma J."/>
        </authorList>
    </citation>
    <scope>NUCLEOTIDE SEQUENCE [LARGE SCALE GENOMIC DNA]</scope>
    <source>
        <strain evidence="6">CCUG 49571</strain>
    </source>
</reference>
<comment type="caution">
    <text evidence="5">The sequence shown here is derived from an EMBL/GenBank/DDBJ whole genome shotgun (WGS) entry which is preliminary data.</text>
</comment>
<evidence type="ECO:0000256" key="3">
    <source>
        <dbReference type="ARBA" id="ARBA00022729"/>
    </source>
</evidence>
<evidence type="ECO:0000256" key="4">
    <source>
        <dbReference type="SAM" id="SignalP"/>
    </source>
</evidence>
<dbReference type="CDD" id="cd13585">
    <property type="entry name" value="PBP2_TMBP_like"/>
    <property type="match status" value="1"/>
</dbReference>
<evidence type="ECO:0000313" key="5">
    <source>
        <dbReference type="EMBL" id="MFC4600920.1"/>
    </source>
</evidence>
<sequence>MSDKRPLLRLSRTIALLGLAALLAAASGCGGKSVTVDETLHTLIGRQAPKEPAAADSTVLRIWSFHQGEEFTFWQRLGEQYAKENPGVEVKVEYISSDDYFTGNRLASSFASGHGPDVFFVSAGTIRKYANAGILQPLDDYFTPDIRRDFFKPALDSVTVNERIYAIPFETELLALYYNEKLFRDRGVAPPETWEQMREAARLLKSGSRSGLTVETFGSVYQTFSWLPFLWQAGADLVAESGDGSGLTEPGARLAYEFFRGLADEGLLNMHPSRPTTDIGILAGGETAMQVSGSWNIRLIEADYADQAIGVVPLPVPPGGKEVTAAGGWKIGANRFSAHADEAARFILWAFAESEDIPLQWCTEVKFAYPSRISVMSAGEELYDRGLRSVFTSRIFGTERQEPQLPENVTRIFIDSLNRLVFGEESVDALLADTNARLNAYFENVQK</sequence>
<organism evidence="5 6">
    <name type="scientific">Cohnella hongkongensis</name>
    <dbReference type="NCBI Taxonomy" id="178337"/>
    <lineage>
        <taxon>Bacteria</taxon>
        <taxon>Bacillati</taxon>
        <taxon>Bacillota</taxon>
        <taxon>Bacilli</taxon>
        <taxon>Bacillales</taxon>
        <taxon>Paenibacillaceae</taxon>
        <taxon>Cohnella</taxon>
    </lineage>
</organism>
<evidence type="ECO:0000256" key="2">
    <source>
        <dbReference type="ARBA" id="ARBA00022448"/>
    </source>
</evidence>
<feature type="signal peptide" evidence="4">
    <location>
        <begin position="1"/>
        <end position="25"/>
    </location>
</feature>
<dbReference type="Proteomes" id="UP001596028">
    <property type="component" value="Unassembled WGS sequence"/>
</dbReference>
<accession>A0ABV9FJI4</accession>
<feature type="chain" id="PRO_5046320737" evidence="4">
    <location>
        <begin position="26"/>
        <end position="447"/>
    </location>
</feature>
<comment type="similarity">
    <text evidence="1">Belongs to the bacterial solute-binding protein 1 family.</text>
</comment>
<name>A0ABV9FJI4_9BACL</name>
<dbReference type="PANTHER" id="PTHR30061:SF50">
    <property type="entry name" value="MALTOSE_MALTODEXTRIN-BINDING PERIPLASMIC PROTEIN"/>
    <property type="match status" value="1"/>
</dbReference>
<keyword evidence="3 4" id="KW-0732">Signal</keyword>
<dbReference type="PANTHER" id="PTHR30061">
    <property type="entry name" value="MALTOSE-BINDING PERIPLASMIC PROTEIN"/>
    <property type="match status" value="1"/>
</dbReference>
<keyword evidence="2" id="KW-0813">Transport</keyword>
<dbReference type="Pfam" id="PF01547">
    <property type="entry name" value="SBP_bac_1"/>
    <property type="match status" value="1"/>
</dbReference>
<dbReference type="PROSITE" id="PS51257">
    <property type="entry name" value="PROKAR_LIPOPROTEIN"/>
    <property type="match status" value="1"/>
</dbReference>
<evidence type="ECO:0000256" key="1">
    <source>
        <dbReference type="ARBA" id="ARBA00008520"/>
    </source>
</evidence>
<dbReference type="SUPFAM" id="SSF53850">
    <property type="entry name" value="Periplasmic binding protein-like II"/>
    <property type="match status" value="1"/>
</dbReference>
<dbReference type="Gene3D" id="3.40.190.10">
    <property type="entry name" value="Periplasmic binding protein-like II"/>
    <property type="match status" value="1"/>
</dbReference>
<gene>
    <name evidence="5" type="ORF">ACFO3S_21930</name>
</gene>
<evidence type="ECO:0000313" key="6">
    <source>
        <dbReference type="Proteomes" id="UP001596028"/>
    </source>
</evidence>
<dbReference type="EMBL" id="JBHSEP010000020">
    <property type="protein sequence ID" value="MFC4600920.1"/>
    <property type="molecule type" value="Genomic_DNA"/>
</dbReference>